<dbReference type="Pfam" id="PF05163">
    <property type="entry name" value="DinB"/>
    <property type="match status" value="1"/>
</dbReference>
<reference evidence="2" key="1">
    <citation type="journal article" date="2015" name="Proc. Natl. Acad. Sci. U.S.A.">
        <title>Networks of energetic and metabolic interactions define dynamics in microbial communities.</title>
        <authorList>
            <person name="Embree M."/>
            <person name="Liu J.K."/>
            <person name="Al-Bassam M.M."/>
            <person name="Zengler K."/>
        </authorList>
    </citation>
    <scope>NUCLEOTIDE SEQUENCE</scope>
</reference>
<dbReference type="InterPro" id="IPR034660">
    <property type="entry name" value="DinB/YfiT-like"/>
</dbReference>
<sequence length="151" mass="17728">MTKEYFISLLEYDTWANKRIAEVLTGKVNLPPKCKTLFHHIGATIDLWYVRVTGEERFFQNLFDETSPQKTAELVNKGLDRWNDLLNDDKTDLDTIVSYINSQGEHFNSKLADILTHLFSHNHYHRGQINQTLRHSGFEPARVDYIVYVRE</sequence>
<protein>
    <submittedName>
        <fullName evidence="2">Dinb protein</fullName>
    </submittedName>
</protein>
<evidence type="ECO:0000256" key="1">
    <source>
        <dbReference type="ARBA" id="ARBA00022723"/>
    </source>
</evidence>
<dbReference type="GO" id="GO:0046872">
    <property type="term" value="F:metal ion binding"/>
    <property type="evidence" value="ECO:0007669"/>
    <property type="project" value="UniProtKB-KW"/>
</dbReference>
<dbReference type="PANTHER" id="PTHR37302">
    <property type="entry name" value="SLR1116 PROTEIN"/>
    <property type="match status" value="1"/>
</dbReference>
<organism evidence="2">
    <name type="scientific">hydrocarbon metagenome</name>
    <dbReference type="NCBI Taxonomy" id="938273"/>
    <lineage>
        <taxon>unclassified sequences</taxon>
        <taxon>metagenomes</taxon>
        <taxon>ecological metagenomes</taxon>
    </lineage>
</organism>
<keyword evidence="1" id="KW-0479">Metal-binding</keyword>
<dbReference type="Gene3D" id="1.20.120.450">
    <property type="entry name" value="dinb family like domain"/>
    <property type="match status" value="1"/>
</dbReference>
<accession>A0A0W8FZH8</accession>
<name>A0A0W8FZH8_9ZZZZ</name>
<evidence type="ECO:0000313" key="2">
    <source>
        <dbReference type="EMBL" id="KUG26094.1"/>
    </source>
</evidence>
<dbReference type="AlphaFoldDB" id="A0A0W8FZH8"/>
<comment type="caution">
    <text evidence="2">The sequence shown here is derived from an EMBL/GenBank/DDBJ whole genome shotgun (WGS) entry which is preliminary data.</text>
</comment>
<dbReference type="InterPro" id="IPR007837">
    <property type="entry name" value="DinB"/>
</dbReference>
<gene>
    <name evidence="2" type="ORF">ASZ90_004073</name>
</gene>
<dbReference type="SUPFAM" id="SSF109854">
    <property type="entry name" value="DinB/YfiT-like putative metalloenzymes"/>
    <property type="match status" value="1"/>
</dbReference>
<proteinExistence type="predicted"/>
<dbReference type="EMBL" id="LNQE01000537">
    <property type="protein sequence ID" value="KUG26094.1"/>
    <property type="molecule type" value="Genomic_DNA"/>
</dbReference>
<dbReference type="PANTHER" id="PTHR37302:SF3">
    <property type="entry name" value="DAMAGE-INDUCIBLE PROTEIN DINB"/>
    <property type="match status" value="1"/>
</dbReference>